<dbReference type="Pfam" id="PF19763">
    <property type="entry name" value="DUF6250"/>
    <property type="match status" value="1"/>
</dbReference>
<protein>
    <submittedName>
        <fullName evidence="2">Tat pathway signal sequence domain protein</fullName>
    </submittedName>
</protein>
<keyword evidence="3" id="KW-1185">Reference proteome</keyword>
<dbReference type="InterPro" id="IPR046217">
    <property type="entry name" value="DUF6250"/>
</dbReference>
<name>A0A0B2BY75_9SPHN</name>
<feature type="domain" description="DUF6250" evidence="1">
    <location>
        <begin position="63"/>
        <end position="229"/>
    </location>
</feature>
<dbReference type="Gene3D" id="2.60.120.200">
    <property type="match status" value="1"/>
</dbReference>
<evidence type="ECO:0000313" key="2">
    <source>
        <dbReference type="EMBL" id="KHL24765.1"/>
    </source>
</evidence>
<dbReference type="Proteomes" id="UP000030988">
    <property type="component" value="Unassembled WGS sequence"/>
</dbReference>
<organism evidence="2 3">
    <name type="scientific">Croceibacterium mercuriale</name>
    <dbReference type="NCBI Taxonomy" id="1572751"/>
    <lineage>
        <taxon>Bacteria</taxon>
        <taxon>Pseudomonadati</taxon>
        <taxon>Pseudomonadota</taxon>
        <taxon>Alphaproteobacteria</taxon>
        <taxon>Sphingomonadales</taxon>
        <taxon>Erythrobacteraceae</taxon>
        <taxon>Croceibacterium</taxon>
    </lineage>
</organism>
<accession>A0A0B2BY75</accession>
<dbReference type="STRING" id="1572751.PK98_12685"/>
<evidence type="ECO:0000313" key="3">
    <source>
        <dbReference type="Proteomes" id="UP000030988"/>
    </source>
</evidence>
<gene>
    <name evidence="2" type="ORF">PK98_12685</name>
</gene>
<evidence type="ECO:0000259" key="1">
    <source>
        <dbReference type="Pfam" id="PF19763"/>
    </source>
</evidence>
<proteinExistence type="predicted"/>
<dbReference type="RefSeq" id="WP_039097222.1">
    <property type="nucleotide sequence ID" value="NZ_JTDN01000002.1"/>
</dbReference>
<sequence length="234" mass="25628">MGEIGRRRVLAGIGATLLAGGCVHGRRDPVLLHSDDFRHGLDQWLVEAEQPAQVSAADGVLDIAAPAGITLWFRPELSGPVAIDYTVTAISAGGPLDQVSDVNAFWMATDTRAATGNVLDVPRSGAFTDYDRLRMYYVGIGGNRNTTTRLRRYVGRDGDRPLLPEHDRTDPAAMIVPNQPIRIRLIADGPHIAVLRDGAPVFTMRDPAPYTRGHFGLRTTWSHLAVRDFAVWRL</sequence>
<dbReference type="PROSITE" id="PS51257">
    <property type="entry name" value="PROKAR_LIPOPROTEIN"/>
    <property type="match status" value="1"/>
</dbReference>
<reference evidence="2 3" key="1">
    <citation type="submission" date="2014-11" db="EMBL/GenBank/DDBJ databases">
        <title>Draft genome sequence of Kirrobacter mercurialis.</title>
        <authorList>
            <person name="Coil D.A."/>
            <person name="Eisen J.A."/>
        </authorList>
    </citation>
    <scope>NUCLEOTIDE SEQUENCE [LARGE SCALE GENOMIC DNA]</scope>
    <source>
        <strain evidence="2 3">Coronado</strain>
    </source>
</reference>
<dbReference type="OrthoDB" id="262615at2"/>
<dbReference type="EMBL" id="JTDN01000002">
    <property type="protein sequence ID" value="KHL24765.1"/>
    <property type="molecule type" value="Genomic_DNA"/>
</dbReference>
<comment type="caution">
    <text evidence="2">The sequence shown here is derived from an EMBL/GenBank/DDBJ whole genome shotgun (WGS) entry which is preliminary data.</text>
</comment>
<dbReference type="AlphaFoldDB" id="A0A0B2BY75"/>